<dbReference type="Pfam" id="PF25601">
    <property type="entry name" value="AAA_lid_14"/>
    <property type="match status" value="1"/>
</dbReference>
<evidence type="ECO:0000256" key="7">
    <source>
        <dbReference type="SAM" id="Coils"/>
    </source>
</evidence>
<evidence type="ECO:0000259" key="8">
    <source>
        <dbReference type="PROSITE" id="PS50045"/>
    </source>
</evidence>
<dbReference type="EMBL" id="VBOS01000419">
    <property type="protein sequence ID" value="TMQ50271.1"/>
    <property type="molecule type" value="Genomic_DNA"/>
</dbReference>
<keyword evidence="4" id="KW-0238">DNA-binding</keyword>
<dbReference type="InterPro" id="IPR003593">
    <property type="entry name" value="AAA+_ATPase"/>
</dbReference>
<organism evidence="9 10">
    <name type="scientific">Eiseniibacteriota bacterium</name>
    <dbReference type="NCBI Taxonomy" id="2212470"/>
    <lineage>
        <taxon>Bacteria</taxon>
        <taxon>Candidatus Eiseniibacteriota</taxon>
    </lineage>
</organism>
<dbReference type="InterPro" id="IPR009057">
    <property type="entry name" value="Homeodomain-like_sf"/>
</dbReference>
<dbReference type="InterPro" id="IPR025662">
    <property type="entry name" value="Sigma_54_int_dom_ATP-bd_1"/>
</dbReference>
<dbReference type="InterPro" id="IPR058031">
    <property type="entry name" value="AAA_lid_NorR"/>
</dbReference>
<protein>
    <submittedName>
        <fullName evidence="9">GAF domain-containing protein</fullName>
    </submittedName>
</protein>
<evidence type="ECO:0000313" key="9">
    <source>
        <dbReference type="EMBL" id="TMQ50271.1"/>
    </source>
</evidence>
<dbReference type="SUPFAM" id="SSF52540">
    <property type="entry name" value="P-loop containing nucleoside triphosphate hydrolases"/>
    <property type="match status" value="1"/>
</dbReference>
<dbReference type="InterPro" id="IPR003018">
    <property type="entry name" value="GAF"/>
</dbReference>
<dbReference type="Gene3D" id="1.10.10.60">
    <property type="entry name" value="Homeodomain-like"/>
    <property type="match status" value="1"/>
</dbReference>
<dbReference type="AlphaFoldDB" id="A0A538SFW7"/>
<dbReference type="SUPFAM" id="SSF46689">
    <property type="entry name" value="Homeodomain-like"/>
    <property type="match status" value="1"/>
</dbReference>
<dbReference type="Pfam" id="PF13185">
    <property type="entry name" value="GAF_2"/>
    <property type="match status" value="2"/>
</dbReference>
<dbReference type="InterPro" id="IPR029016">
    <property type="entry name" value="GAF-like_dom_sf"/>
</dbReference>
<evidence type="ECO:0000256" key="6">
    <source>
        <dbReference type="ARBA" id="ARBA00023163"/>
    </source>
</evidence>
<accession>A0A538SFW7</accession>
<comment type="caution">
    <text evidence="9">The sequence shown here is derived from an EMBL/GenBank/DDBJ whole genome shotgun (WGS) entry which is preliminary data.</text>
</comment>
<keyword evidence="2" id="KW-0067">ATP-binding</keyword>
<dbReference type="Proteomes" id="UP000317716">
    <property type="component" value="Unassembled WGS sequence"/>
</dbReference>
<reference evidence="9 10" key="1">
    <citation type="journal article" date="2019" name="Nat. Microbiol.">
        <title>Mediterranean grassland soil C-N compound turnover is dependent on rainfall and depth, and is mediated by genomically divergent microorganisms.</title>
        <authorList>
            <person name="Diamond S."/>
            <person name="Andeer P.F."/>
            <person name="Li Z."/>
            <person name="Crits-Christoph A."/>
            <person name="Burstein D."/>
            <person name="Anantharaman K."/>
            <person name="Lane K.R."/>
            <person name="Thomas B.C."/>
            <person name="Pan C."/>
            <person name="Northen T.R."/>
            <person name="Banfield J.F."/>
        </authorList>
    </citation>
    <scope>NUCLEOTIDE SEQUENCE [LARGE SCALE GENOMIC DNA]</scope>
    <source>
        <strain evidence="9">WS_2</strain>
    </source>
</reference>
<feature type="non-terminal residue" evidence="9">
    <location>
        <position position="1"/>
    </location>
</feature>
<dbReference type="Gene3D" id="3.40.50.300">
    <property type="entry name" value="P-loop containing nucleotide triphosphate hydrolases"/>
    <property type="match status" value="1"/>
</dbReference>
<dbReference type="PROSITE" id="PS00675">
    <property type="entry name" value="SIGMA54_INTERACT_1"/>
    <property type="match status" value="1"/>
</dbReference>
<evidence type="ECO:0000256" key="5">
    <source>
        <dbReference type="ARBA" id="ARBA00023159"/>
    </source>
</evidence>
<dbReference type="PANTHER" id="PTHR32071:SF117">
    <property type="entry name" value="PTS-DEPENDENT DIHYDROXYACETONE KINASE OPERON REGULATORY PROTEIN-RELATED"/>
    <property type="match status" value="1"/>
</dbReference>
<dbReference type="PANTHER" id="PTHR32071">
    <property type="entry name" value="TRANSCRIPTIONAL REGULATORY PROTEIN"/>
    <property type="match status" value="1"/>
</dbReference>
<dbReference type="PRINTS" id="PR01590">
    <property type="entry name" value="HTHFIS"/>
</dbReference>
<dbReference type="PROSITE" id="PS00676">
    <property type="entry name" value="SIGMA54_INTERACT_2"/>
    <property type="match status" value="1"/>
</dbReference>
<dbReference type="GO" id="GO:0006355">
    <property type="term" value="P:regulation of DNA-templated transcription"/>
    <property type="evidence" value="ECO:0007669"/>
    <property type="project" value="InterPro"/>
</dbReference>
<name>A0A538SFW7_UNCEI</name>
<evidence type="ECO:0000256" key="1">
    <source>
        <dbReference type="ARBA" id="ARBA00022741"/>
    </source>
</evidence>
<gene>
    <name evidence="9" type="ORF">E6K72_11605</name>
</gene>
<dbReference type="SUPFAM" id="SSF55781">
    <property type="entry name" value="GAF domain-like"/>
    <property type="match status" value="2"/>
</dbReference>
<keyword evidence="3" id="KW-0805">Transcription regulation</keyword>
<dbReference type="InterPro" id="IPR002078">
    <property type="entry name" value="Sigma_54_int"/>
</dbReference>
<evidence type="ECO:0000313" key="10">
    <source>
        <dbReference type="Proteomes" id="UP000317716"/>
    </source>
</evidence>
<evidence type="ECO:0000256" key="4">
    <source>
        <dbReference type="ARBA" id="ARBA00023125"/>
    </source>
</evidence>
<dbReference type="PROSITE" id="PS00688">
    <property type="entry name" value="SIGMA54_INTERACT_3"/>
    <property type="match status" value="1"/>
</dbReference>
<feature type="domain" description="Sigma-54 factor interaction" evidence="8">
    <location>
        <begin position="372"/>
        <end position="601"/>
    </location>
</feature>
<dbReference type="SMART" id="SM00382">
    <property type="entry name" value="AAA"/>
    <property type="match status" value="1"/>
</dbReference>
<sequence length="703" mass="77587">IDAASVADVLSEIAEIASETLEMQEVFERVANTIRRVIPFDNMGVVRLVDAERAVLHASTVPCKAEGVECTGPIPLTAWSARMRPRPGPNPRIDDALVEFDPAYPFDARALQGGVRSAMWEPFRSTDSLRGGVWLAACLPHAFTDEHQAVLRPIAALLGSAVEHWRIWDAERRRRERLDRVETLLVTLAGSLDVESVFDELSAAVKEILPHDLMSLTELDLQAMTIRLSAIAGEADIPSPAPTKKVTLTKEELERRIDFEILNDIPTEVAPDTERQRLIRSLGMRSWLRVPLLLSGEVKGSLSVFHRQPSRYDWEDAEVARRIADRIALVLTHRQLAEEARIAAETRERAERLEARVETLARELESRERSRIVGVSPSWKDTLRQVGRVASSATTVLITGESGTGKEVIASLIHQGSDRTGKAFIAINCAALPEQLLESELFGHEKGAFTGAIATKIGRIEQAHGGTLFLDEIAEMSPLVQAKLLRVLEERDFQRVGGSRTLQADVRVIAATNRDLEASMSRGAFRLDLYYRLNVFQIHITPLRERPEDILPLADVFLQELGKTMGRPAAGISRDARDWLLSYRWPGNVRELRNAIERAILLCDGGLITRDHLPAPMARPGPIPDGLALAAEVRALEPAAAAQHNGSAGPAPSSADGLNLGTMERVLLEKALAQSKGNKSKAARLLGLTRAQIYWRMEKHGLS</sequence>
<dbReference type="Gene3D" id="3.30.450.40">
    <property type="match status" value="2"/>
</dbReference>
<keyword evidence="5" id="KW-0010">Activator</keyword>
<evidence type="ECO:0000256" key="3">
    <source>
        <dbReference type="ARBA" id="ARBA00023015"/>
    </source>
</evidence>
<evidence type="ECO:0000256" key="2">
    <source>
        <dbReference type="ARBA" id="ARBA00022840"/>
    </source>
</evidence>
<dbReference type="Pfam" id="PF02954">
    <property type="entry name" value="HTH_8"/>
    <property type="match status" value="1"/>
</dbReference>
<dbReference type="Gene3D" id="1.10.8.60">
    <property type="match status" value="1"/>
</dbReference>
<dbReference type="GO" id="GO:0043565">
    <property type="term" value="F:sequence-specific DNA binding"/>
    <property type="evidence" value="ECO:0007669"/>
    <property type="project" value="InterPro"/>
</dbReference>
<keyword evidence="7" id="KW-0175">Coiled coil</keyword>
<keyword evidence="1" id="KW-0547">Nucleotide-binding</keyword>
<dbReference type="SMART" id="SM00065">
    <property type="entry name" value="GAF"/>
    <property type="match status" value="2"/>
</dbReference>
<dbReference type="CDD" id="cd00009">
    <property type="entry name" value="AAA"/>
    <property type="match status" value="1"/>
</dbReference>
<dbReference type="Pfam" id="PF00158">
    <property type="entry name" value="Sigma54_activat"/>
    <property type="match status" value="1"/>
</dbReference>
<dbReference type="InterPro" id="IPR027417">
    <property type="entry name" value="P-loop_NTPase"/>
</dbReference>
<dbReference type="FunFam" id="3.40.50.300:FF:000006">
    <property type="entry name" value="DNA-binding transcriptional regulator NtrC"/>
    <property type="match status" value="1"/>
</dbReference>
<dbReference type="InterPro" id="IPR025943">
    <property type="entry name" value="Sigma_54_int_dom_ATP-bd_2"/>
</dbReference>
<keyword evidence="6" id="KW-0804">Transcription</keyword>
<dbReference type="InterPro" id="IPR002197">
    <property type="entry name" value="HTH_Fis"/>
</dbReference>
<dbReference type="GO" id="GO:0005524">
    <property type="term" value="F:ATP binding"/>
    <property type="evidence" value="ECO:0007669"/>
    <property type="project" value="UniProtKB-KW"/>
</dbReference>
<dbReference type="PROSITE" id="PS50045">
    <property type="entry name" value="SIGMA54_INTERACT_4"/>
    <property type="match status" value="1"/>
</dbReference>
<proteinExistence type="predicted"/>
<dbReference type="InterPro" id="IPR025944">
    <property type="entry name" value="Sigma_54_int_dom_CS"/>
</dbReference>
<feature type="coiled-coil region" evidence="7">
    <location>
        <begin position="333"/>
        <end position="370"/>
    </location>
</feature>